<gene>
    <name evidence="8" type="ORF">ZHAS_00014154</name>
</gene>
<comment type="subcellular location">
    <subcellularLocation>
        <location evidence="1">Nucleus</location>
        <location evidence="1">Nucleolus</location>
    </subcellularLocation>
</comment>
<feature type="compositionally biased region" description="Low complexity" evidence="7">
    <location>
        <begin position="360"/>
        <end position="369"/>
    </location>
</feature>
<evidence type="ECO:0000313" key="10">
    <source>
        <dbReference type="Proteomes" id="UP000030765"/>
    </source>
</evidence>
<dbReference type="OMA" id="KSCWPSL"/>
<dbReference type="PANTHER" id="PTHR23183">
    <property type="entry name" value="NOP14"/>
    <property type="match status" value="1"/>
</dbReference>
<keyword evidence="4" id="KW-0698">rRNA processing</keyword>
<feature type="compositionally biased region" description="Acidic residues" evidence="7">
    <location>
        <begin position="292"/>
        <end position="307"/>
    </location>
</feature>
<proteinExistence type="inferred from homology"/>
<comment type="function">
    <text evidence="6">Involved in nucleolar processing of pre-18S ribosomal RNA. Has a role in the nuclear export of 40S pre-ribosomal subunit to the cytoplasm.</text>
</comment>
<keyword evidence="5" id="KW-0539">Nucleus</keyword>
<dbReference type="GO" id="GO:0032040">
    <property type="term" value="C:small-subunit processome"/>
    <property type="evidence" value="ECO:0007669"/>
    <property type="project" value="InterPro"/>
</dbReference>
<name>A0A084W7G1_ANOSI</name>
<dbReference type="Proteomes" id="UP000030765">
    <property type="component" value="Unassembled WGS sequence"/>
</dbReference>
<dbReference type="EMBL" id="KE525315">
    <property type="protein sequence ID" value="KFB46155.1"/>
    <property type="molecule type" value="Genomic_DNA"/>
</dbReference>
<dbReference type="AlphaFoldDB" id="A0A084W7G1"/>
<feature type="region of interest" description="Disordered" evidence="7">
    <location>
        <begin position="205"/>
        <end position="409"/>
    </location>
</feature>
<reference evidence="9" key="2">
    <citation type="submission" date="2020-05" db="UniProtKB">
        <authorList>
            <consortium name="EnsemblMetazoa"/>
        </authorList>
    </citation>
    <scope>IDENTIFICATION</scope>
</reference>
<feature type="region of interest" description="Disordered" evidence="7">
    <location>
        <begin position="1"/>
        <end position="29"/>
    </location>
</feature>
<dbReference type="STRING" id="74873.A0A084W7G1"/>
<evidence type="ECO:0000256" key="6">
    <source>
        <dbReference type="ARBA" id="ARBA00024695"/>
    </source>
</evidence>
<dbReference type="InterPro" id="IPR007276">
    <property type="entry name" value="Nop14"/>
</dbReference>
<dbReference type="GO" id="GO:0030692">
    <property type="term" value="C:Noc4p-Nop14p complex"/>
    <property type="evidence" value="ECO:0007669"/>
    <property type="project" value="TreeGrafter"/>
</dbReference>
<comment type="similarity">
    <text evidence="2">Belongs to the NOP14 family.</text>
</comment>
<evidence type="ECO:0000256" key="1">
    <source>
        <dbReference type="ARBA" id="ARBA00004604"/>
    </source>
</evidence>
<feature type="compositionally biased region" description="Basic and acidic residues" evidence="7">
    <location>
        <begin position="209"/>
        <end position="273"/>
    </location>
</feature>
<feature type="compositionally biased region" description="Basic and acidic residues" evidence="7">
    <location>
        <begin position="393"/>
        <end position="405"/>
    </location>
</feature>
<reference evidence="8 10" key="1">
    <citation type="journal article" date="2014" name="BMC Genomics">
        <title>Genome sequence of Anopheles sinensis provides insight into genetics basis of mosquito competence for malaria parasites.</title>
        <authorList>
            <person name="Zhou D."/>
            <person name="Zhang D."/>
            <person name="Ding G."/>
            <person name="Shi L."/>
            <person name="Hou Q."/>
            <person name="Ye Y."/>
            <person name="Xu Y."/>
            <person name="Zhou H."/>
            <person name="Xiong C."/>
            <person name="Li S."/>
            <person name="Yu J."/>
            <person name="Hong S."/>
            <person name="Yu X."/>
            <person name="Zou P."/>
            <person name="Chen C."/>
            <person name="Chang X."/>
            <person name="Wang W."/>
            <person name="Lv Y."/>
            <person name="Sun Y."/>
            <person name="Ma L."/>
            <person name="Shen B."/>
            <person name="Zhu C."/>
        </authorList>
    </citation>
    <scope>NUCLEOTIDE SEQUENCE [LARGE SCALE GENOMIC DNA]</scope>
</reference>
<feature type="compositionally biased region" description="Acidic residues" evidence="7">
    <location>
        <begin position="124"/>
        <end position="133"/>
    </location>
</feature>
<evidence type="ECO:0008006" key="11">
    <source>
        <dbReference type="Google" id="ProtNLM"/>
    </source>
</evidence>
<evidence type="ECO:0000256" key="3">
    <source>
        <dbReference type="ARBA" id="ARBA00022517"/>
    </source>
</evidence>
<protein>
    <recommendedName>
        <fullName evidence="11">Nucleolar protein 14</fullName>
    </recommendedName>
</protein>
<feature type="compositionally biased region" description="Acidic residues" evidence="7">
    <location>
        <begin position="376"/>
        <end position="392"/>
    </location>
</feature>
<dbReference type="Pfam" id="PF04147">
    <property type="entry name" value="Nop14"/>
    <property type="match status" value="1"/>
</dbReference>
<evidence type="ECO:0000256" key="2">
    <source>
        <dbReference type="ARBA" id="ARBA00007466"/>
    </source>
</evidence>
<feature type="compositionally biased region" description="Basic and acidic residues" evidence="7">
    <location>
        <begin position="134"/>
        <end position="143"/>
    </location>
</feature>
<evidence type="ECO:0000256" key="4">
    <source>
        <dbReference type="ARBA" id="ARBA00022552"/>
    </source>
</evidence>
<feature type="region of interest" description="Disordered" evidence="7">
    <location>
        <begin position="124"/>
        <end position="162"/>
    </location>
</feature>
<evidence type="ECO:0000256" key="7">
    <source>
        <dbReference type="SAM" id="MobiDB-lite"/>
    </source>
</evidence>
<dbReference type="PANTHER" id="PTHR23183:SF0">
    <property type="entry name" value="NUCLEOLAR PROTEIN 14"/>
    <property type="match status" value="1"/>
</dbReference>
<feature type="compositionally biased region" description="Acidic residues" evidence="7">
    <location>
        <begin position="331"/>
        <end position="359"/>
    </location>
</feature>
<dbReference type="VEuPathDB" id="VectorBase:ASIC014154"/>
<evidence type="ECO:0000313" key="9">
    <source>
        <dbReference type="EnsemblMetazoa" id="ASIC014154-PA"/>
    </source>
</evidence>
<evidence type="ECO:0000256" key="5">
    <source>
        <dbReference type="ARBA" id="ARBA00023242"/>
    </source>
</evidence>
<dbReference type="GO" id="GO:0030490">
    <property type="term" value="P:maturation of SSU-rRNA"/>
    <property type="evidence" value="ECO:0007669"/>
    <property type="project" value="TreeGrafter"/>
</dbReference>
<sequence length="845" mass="96024">MKSKRKRVDSDRLLQRKAGNGVRKSNGNPFETVVMKSKFAVLNRDPQSKQPGAFKKRAIENRKQTLGKEFAVLHKTNRFTDARKFGVNSIRQPSSNAQKKEMYNLNLTHRGQTLAELENLNDVVDDDDDEDEETGRLDDDFTKATHFGGGSDDEGATGGRDRKTVIEEMIAESKRLRTEKQRDNELLFEKSQELDKDLKLLMSQVGAHMRTEKDRPTPDDYDRVMREMIFERRGTPAEKLKSEELARKEQQRKEKLEQERLERMKLDESDRGKDKNRKHLSADALDDGYLLNEDDDNGPLEEEDDDGIQSVANGYDPRKVSLEAAGKSNPNEEDDEADSEDGDDDDDDDDDDENEDESSGSDADSLSDLKNAAPASDDDDEEEEEEEKDEEPEPKGDKKDSEKPVDSIPMEPIPLFIEIPSQYEDFAALLGKYTVEQQAVVVERIVQRANENNPRAKAQRPVIFVYIIQHLVDRFTVTSLASITTDFKALHLLTPLLYDLAKKDAASTSEMFHDILQEKYADFQKHPQRHPPLATLVILKLLPLLFSASDARHSIVTPGLVFISEVLTRCPVRNRRQIATGMLLITTVLECVEQSKRFLPAVLSFLAGVINQACPPTPPHTSNKCVHPFKAEAASLQLAPNEDAVKLPSEGLKLIAEDLLRAEMTESFKIRAVATAVSMISTLGAQLSECPAVETIVRPFLHQLTALETVKYPTKVKTLLKKVRDKLTQLADRPVSYLVAAQKKPKPLRLLEPKIEPVYDEIGRRPKTELSIKEQRKKLLQRVKKEKRSAAREIRLDNEYIANLHHKRRMESDRERKEKVKRLLGDATIQQGELNSLDRKRKYRK</sequence>
<organism evidence="8">
    <name type="scientific">Anopheles sinensis</name>
    <name type="common">Mosquito</name>
    <dbReference type="NCBI Taxonomy" id="74873"/>
    <lineage>
        <taxon>Eukaryota</taxon>
        <taxon>Metazoa</taxon>
        <taxon>Ecdysozoa</taxon>
        <taxon>Arthropoda</taxon>
        <taxon>Hexapoda</taxon>
        <taxon>Insecta</taxon>
        <taxon>Pterygota</taxon>
        <taxon>Neoptera</taxon>
        <taxon>Endopterygota</taxon>
        <taxon>Diptera</taxon>
        <taxon>Nematocera</taxon>
        <taxon>Culicoidea</taxon>
        <taxon>Culicidae</taxon>
        <taxon>Anophelinae</taxon>
        <taxon>Anopheles</taxon>
    </lineage>
</organism>
<evidence type="ECO:0000313" key="8">
    <source>
        <dbReference type="EMBL" id="KFB46155.1"/>
    </source>
</evidence>
<dbReference type="EMBL" id="ATLV01021241">
    <property type="status" value="NOT_ANNOTATED_CDS"/>
    <property type="molecule type" value="Genomic_DNA"/>
</dbReference>
<dbReference type="EnsemblMetazoa" id="ASIC014154-RA">
    <property type="protein sequence ID" value="ASIC014154-PA"/>
    <property type="gene ID" value="ASIC014154"/>
</dbReference>
<keyword evidence="3" id="KW-0690">Ribosome biogenesis</keyword>
<accession>A0A084W7G1</accession>
<keyword evidence="10" id="KW-1185">Reference proteome</keyword>
<dbReference type="VEuPathDB" id="VectorBase:ASIS020532"/>
<dbReference type="OrthoDB" id="441771at2759"/>